<comment type="caution">
    <text evidence="7">The sequence shown here is derived from an EMBL/GenBank/DDBJ whole genome shotgun (WGS) entry which is preliminary data.</text>
</comment>
<dbReference type="OMA" id="RWNQTPE"/>
<dbReference type="PANTHER" id="PTHR11527">
    <property type="entry name" value="HEAT-SHOCK PROTEIN 20 FAMILY MEMBER"/>
    <property type="match status" value="1"/>
</dbReference>
<protein>
    <submittedName>
        <fullName evidence="7">Putative small heat shock protein HSP20</fullName>
    </submittedName>
</protein>
<evidence type="ECO:0000313" key="6">
    <source>
        <dbReference type="EMBL" id="PRQ44417.1"/>
    </source>
</evidence>
<evidence type="ECO:0000256" key="3">
    <source>
        <dbReference type="RuleBase" id="RU003616"/>
    </source>
</evidence>
<feature type="region of interest" description="Disordered" evidence="4">
    <location>
        <begin position="78"/>
        <end position="114"/>
    </location>
</feature>
<organism evidence="7 8">
    <name type="scientific">Rosa chinensis</name>
    <name type="common">China rose</name>
    <dbReference type="NCBI Taxonomy" id="74649"/>
    <lineage>
        <taxon>Eukaryota</taxon>
        <taxon>Viridiplantae</taxon>
        <taxon>Streptophyta</taxon>
        <taxon>Embryophyta</taxon>
        <taxon>Tracheophyta</taxon>
        <taxon>Spermatophyta</taxon>
        <taxon>Magnoliopsida</taxon>
        <taxon>eudicotyledons</taxon>
        <taxon>Gunneridae</taxon>
        <taxon>Pentapetalae</taxon>
        <taxon>rosids</taxon>
        <taxon>fabids</taxon>
        <taxon>Rosales</taxon>
        <taxon>Rosaceae</taxon>
        <taxon>Rosoideae</taxon>
        <taxon>Rosoideae incertae sedis</taxon>
        <taxon>Rosa</taxon>
    </lineage>
</organism>
<keyword evidence="1 7" id="KW-0346">Stress response</keyword>
<evidence type="ECO:0000259" key="5">
    <source>
        <dbReference type="PROSITE" id="PS01031"/>
    </source>
</evidence>
<gene>
    <name evidence="6" type="ORF">RchiOBHm_Chr3g0479041</name>
    <name evidence="7" type="ORF">RchiOBHm_Chr3g0479071</name>
</gene>
<evidence type="ECO:0000256" key="2">
    <source>
        <dbReference type="PROSITE-ProRule" id="PRU00285"/>
    </source>
</evidence>
<dbReference type="EMBL" id="PDCK01000041">
    <property type="protein sequence ID" value="PRQ44417.1"/>
    <property type="molecule type" value="Genomic_DNA"/>
</dbReference>
<dbReference type="PROSITE" id="PS01031">
    <property type="entry name" value="SHSP"/>
    <property type="match status" value="1"/>
</dbReference>
<evidence type="ECO:0000256" key="4">
    <source>
        <dbReference type="SAM" id="MobiDB-lite"/>
    </source>
</evidence>
<dbReference type="Gramene" id="PRQ44417">
    <property type="protein sequence ID" value="PRQ44417"/>
    <property type="gene ID" value="RchiOBHm_Chr3g0479041"/>
</dbReference>
<name>A0A2P6RD97_ROSCH</name>
<dbReference type="AlphaFoldDB" id="A0A2P6RD97"/>
<feature type="compositionally biased region" description="Basic and acidic residues" evidence="4">
    <location>
        <begin position="78"/>
        <end position="96"/>
    </location>
</feature>
<dbReference type="InterPro" id="IPR008978">
    <property type="entry name" value="HSP20-like_chaperone"/>
</dbReference>
<proteinExistence type="inferred from homology"/>
<keyword evidence="8" id="KW-1185">Reference proteome</keyword>
<dbReference type="Gene3D" id="2.60.40.790">
    <property type="match status" value="1"/>
</dbReference>
<evidence type="ECO:0000313" key="8">
    <source>
        <dbReference type="Proteomes" id="UP000238479"/>
    </source>
</evidence>
<sequence>MPQCQYQPPNPIHDPWPFCSILSQSETASFTHAHIDWKETPTAHVSKADVPGLRKDEVKVEVEDDKILQVIGERKHDVEEKTETWHQVEHSRHESSTSRCPRRRPRRSMSGQLRSLVNQAYL</sequence>
<dbReference type="SUPFAM" id="SSF49764">
    <property type="entry name" value="HSP20-like chaperones"/>
    <property type="match status" value="1"/>
</dbReference>
<feature type="domain" description="SHSP" evidence="5">
    <location>
        <begin position="26"/>
        <end position="122"/>
    </location>
</feature>
<dbReference type="InterPro" id="IPR002068">
    <property type="entry name" value="A-crystallin/Hsp20_dom"/>
</dbReference>
<dbReference type="Gramene" id="PRQ44419">
    <property type="protein sequence ID" value="PRQ44419"/>
    <property type="gene ID" value="RchiOBHm_Chr3g0479071"/>
</dbReference>
<comment type="similarity">
    <text evidence="2 3">Belongs to the small heat shock protein (HSP20) family.</text>
</comment>
<dbReference type="InterPro" id="IPR031107">
    <property type="entry name" value="Small_HSP"/>
</dbReference>
<dbReference type="Pfam" id="PF00011">
    <property type="entry name" value="HSP20"/>
    <property type="match status" value="1"/>
</dbReference>
<dbReference type="EMBL" id="PDCK01000041">
    <property type="protein sequence ID" value="PRQ44419.1"/>
    <property type="molecule type" value="Genomic_DNA"/>
</dbReference>
<dbReference type="Proteomes" id="UP000238479">
    <property type="component" value="Chromosome 3"/>
</dbReference>
<accession>A0A2P6RD97</accession>
<reference evidence="7 8" key="1">
    <citation type="journal article" date="2018" name="Nat. Genet.">
        <title>The Rosa genome provides new insights in the design of modern roses.</title>
        <authorList>
            <person name="Bendahmane M."/>
        </authorList>
    </citation>
    <scope>NUCLEOTIDE SEQUENCE [LARGE SCALE GENOMIC DNA]</scope>
    <source>
        <strain evidence="8">cv. Old Blush</strain>
    </source>
</reference>
<evidence type="ECO:0000256" key="1">
    <source>
        <dbReference type="ARBA" id="ARBA00023016"/>
    </source>
</evidence>
<evidence type="ECO:0000313" key="7">
    <source>
        <dbReference type="EMBL" id="PRQ44419.1"/>
    </source>
</evidence>